<reference evidence="1 2" key="1">
    <citation type="submission" date="2022-04" db="EMBL/GenBank/DDBJ databases">
        <title>Positive selection, recombination, and allopatry shape intraspecific diversity of widespread and dominant cyanobacteria.</title>
        <authorList>
            <person name="Wei J."/>
            <person name="Shu W."/>
            <person name="Hu C."/>
        </authorList>
    </citation>
    <scope>NUCLEOTIDE SEQUENCE [LARGE SCALE GENOMIC DNA]</scope>
    <source>
        <strain evidence="1 2">AS-A4</strain>
    </source>
</reference>
<evidence type="ECO:0000313" key="1">
    <source>
        <dbReference type="EMBL" id="MEP1060979.1"/>
    </source>
</evidence>
<proteinExistence type="predicted"/>
<evidence type="ECO:0000313" key="2">
    <source>
        <dbReference type="Proteomes" id="UP001476950"/>
    </source>
</evidence>
<organism evidence="1 2">
    <name type="scientific">Stenomitos frigidus AS-A4</name>
    <dbReference type="NCBI Taxonomy" id="2933935"/>
    <lineage>
        <taxon>Bacteria</taxon>
        <taxon>Bacillati</taxon>
        <taxon>Cyanobacteriota</taxon>
        <taxon>Cyanophyceae</taxon>
        <taxon>Leptolyngbyales</taxon>
        <taxon>Leptolyngbyaceae</taxon>
        <taxon>Stenomitos</taxon>
    </lineage>
</organism>
<dbReference type="InterPro" id="IPR011747">
    <property type="entry name" value="CHP02241"/>
</dbReference>
<dbReference type="RefSeq" id="WP_190446675.1">
    <property type="nucleotide sequence ID" value="NZ_JAMPLM010000024.1"/>
</dbReference>
<dbReference type="Pfam" id="PF06841">
    <property type="entry name" value="Phage_T4_gp19"/>
    <property type="match status" value="1"/>
</dbReference>
<dbReference type="PANTHER" id="PTHR38009">
    <property type="entry name" value="CONSERVED HYPOTHETICAL PHAGE TAIL PROTEIN"/>
    <property type="match status" value="1"/>
</dbReference>
<accession>A0ABV0KP03</accession>
<dbReference type="NCBIfam" id="TIGR02241">
    <property type="entry name" value="conserved hypothetical phage tail region protein"/>
    <property type="match status" value="1"/>
</dbReference>
<protein>
    <submittedName>
        <fullName evidence="1">Phage tail protein</fullName>
    </submittedName>
</protein>
<dbReference type="Proteomes" id="UP001476950">
    <property type="component" value="Unassembled WGS sequence"/>
</dbReference>
<comment type="caution">
    <text evidence="1">The sequence shown here is derived from an EMBL/GenBank/DDBJ whole genome shotgun (WGS) entry which is preliminary data.</text>
</comment>
<sequence length="167" mass="18582">MTDISVKPITTSFFYVEFDGMTDKMIKSVQEVAFEGQVKGNDKALASTKGGKTLRQSTSTGFEENPNFTIEVYLREGDMDFYNWMQATMPTSYSGGSSAAGQGKWADNRKDGSIVAYDPGNNEILRFNVTKAWIKSYKVSDFAADSADLAVETFEIVCEDIRRVKTK</sequence>
<name>A0ABV0KP03_9CYAN</name>
<gene>
    <name evidence="1" type="ORF">NDI38_21325</name>
</gene>
<dbReference type="PANTHER" id="PTHR38009:SF1">
    <property type="entry name" value="CONSERVED HYPOTHETICAL PHAGE TAIL PROTEIN"/>
    <property type="match status" value="1"/>
</dbReference>
<dbReference type="InterPro" id="IPR010667">
    <property type="entry name" value="Phage_T4_Gp19"/>
</dbReference>
<keyword evidence="2" id="KW-1185">Reference proteome</keyword>
<dbReference type="EMBL" id="JAMPLM010000024">
    <property type="protein sequence ID" value="MEP1060979.1"/>
    <property type="molecule type" value="Genomic_DNA"/>
</dbReference>